<gene>
    <name evidence="1" type="ORF">L6164_026311</name>
</gene>
<comment type="caution">
    <text evidence="1">The sequence shown here is derived from an EMBL/GenBank/DDBJ whole genome shotgun (WGS) entry which is preliminary data.</text>
</comment>
<proteinExistence type="predicted"/>
<keyword evidence="2" id="KW-1185">Reference proteome</keyword>
<sequence length="375" mass="43159">MEFNWWSVTVACASILLGSYAFVFKILRKLNGWYYEFMLGKKQYPLPPGDMGWPLVGNLFAFTKAFKSEDPDSFVNNLVSRYGIGGIYKVHLFGVLPSSYARRRWSELLTNSSIEEHKWLRRLTTAPIVGHNRLAVYFDCIEDIIINSVEEWASMNEPIELLNELKEVSFKIIIRIFLGFNNDSTIATVAYLFSIVKDAVMSFPVNVPGRKEEIIKTRPSSLKRLNLKDIKQMTYLAKVIDETLRKTNLLFGMFREAKADVNINGYVKPKGWKVLSFARAVHLDPQYHLNPQQFNPSRWDDYNVKTSSFFPFGIGSRLCPGMDLGKLEISIFLHYFLLNYKLERVDPECPITCFPAPKPTDNCLTKVVKVTYHST</sequence>
<accession>A0ACB9LRB7</accession>
<evidence type="ECO:0000313" key="2">
    <source>
        <dbReference type="Proteomes" id="UP000828941"/>
    </source>
</evidence>
<protein>
    <submittedName>
        <fullName evidence="1">Uncharacterized protein</fullName>
    </submittedName>
</protein>
<reference evidence="1 2" key="1">
    <citation type="journal article" date="2022" name="DNA Res.">
        <title>Chromosomal-level genome assembly of the orchid tree Bauhinia variegata (Leguminosae; Cercidoideae) supports the allotetraploid origin hypothesis of Bauhinia.</title>
        <authorList>
            <person name="Zhong Y."/>
            <person name="Chen Y."/>
            <person name="Zheng D."/>
            <person name="Pang J."/>
            <person name="Liu Y."/>
            <person name="Luo S."/>
            <person name="Meng S."/>
            <person name="Qian L."/>
            <person name="Wei D."/>
            <person name="Dai S."/>
            <person name="Zhou R."/>
        </authorList>
    </citation>
    <scope>NUCLEOTIDE SEQUENCE [LARGE SCALE GENOMIC DNA]</scope>
    <source>
        <strain evidence="1">BV-YZ2020</strain>
    </source>
</reference>
<name>A0ACB9LRB7_BAUVA</name>
<dbReference type="EMBL" id="CM039436">
    <property type="protein sequence ID" value="KAI4313324.1"/>
    <property type="molecule type" value="Genomic_DNA"/>
</dbReference>
<evidence type="ECO:0000313" key="1">
    <source>
        <dbReference type="EMBL" id="KAI4313324.1"/>
    </source>
</evidence>
<dbReference type="Proteomes" id="UP000828941">
    <property type="component" value="Chromosome 11"/>
</dbReference>
<organism evidence="1 2">
    <name type="scientific">Bauhinia variegata</name>
    <name type="common">Purple orchid tree</name>
    <name type="synonym">Phanera variegata</name>
    <dbReference type="NCBI Taxonomy" id="167791"/>
    <lineage>
        <taxon>Eukaryota</taxon>
        <taxon>Viridiplantae</taxon>
        <taxon>Streptophyta</taxon>
        <taxon>Embryophyta</taxon>
        <taxon>Tracheophyta</taxon>
        <taxon>Spermatophyta</taxon>
        <taxon>Magnoliopsida</taxon>
        <taxon>eudicotyledons</taxon>
        <taxon>Gunneridae</taxon>
        <taxon>Pentapetalae</taxon>
        <taxon>rosids</taxon>
        <taxon>fabids</taxon>
        <taxon>Fabales</taxon>
        <taxon>Fabaceae</taxon>
        <taxon>Cercidoideae</taxon>
        <taxon>Cercideae</taxon>
        <taxon>Bauhiniinae</taxon>
        <taxon>Bauhinia</taxon>
    </lineage>
</organism>